<protein>
    <submittedName>
        <fullName evidence="2">Fasciclin</fullName>
    </submittedName>
</protein>
<gene>
    <name evidence="2" type="ORF">CVO76_02990</name>
</gene>
<reference evidence="2 3" key="1">
    <citation type="submission" date="2017-11" db="EMBL/GenBank/DDBJ databases">
        <title>Draft genome of Arthrobacter agilis strain UMCV2, a plant growth-promoting rhizobacterium and biocontrol capacity of phytopathogenic fungi.</title>
        <authorList>
            <person name="Martinez-Camara R."/>
            <person name="Santoyo G."/>
            <person name="Moreno-Hagelsieb G."/>
            <person name="Valencia-Cantero E."/>
        </authorList>
    </citation>
    <scope>NUCLEOTIDE SEQUENCE [LARGE SCALE GENOMIC DNA]</scope>
    <source>
        <strain evidence="2 3">UMCV2</strain>
    </source>
</reference>
<proteinExistence type="predicted"/>
<evidence type="ECO:0000313" key="3">
    <source>
        <dbReference type="Proteomes" id="UP000239187"/>
    </source>
</evidence>
<keyword evidence="1" id="KW-0732">Signal</keyword>
<sequence>MELTKRRNLSILGIAAVSMFGLAACGGTDATETTSGSMASESST</sequence>
<feature type="non-terminal residue" evidence="2">
    <location>
        <position position="44"/>
    </location>
</feature>
<dbReference type="EMBL" id="CP024915">
    <property type="protein sequence ID" value="AUZ86719.1"/>
    <property type="molecule type" value="Genomic_DNA"/>
</dbReference>
<name>A0A2L0UBV8_9MICC</name>
<evidence type="ECO:0000256" key="1">
    <source>
        <dbReference type="SAM" id="SignalP"/>
    </source>
</evidence>
<feature type="signal peptide" evidence="1">
    <location>
        <begin position="1"/>
        <end position="23"/>
    </location>
</feature>
<organism evidence="2 3">
    <name type="scientific">Arthrobacter agilis</name>
    <dbReference type="NCBI Taxonomy" id="37921"/>
    <lineage>
        <taxon>Bacteria</taxon>
        <taxon>Bacillati</taxon>
        <taxon>Actinomycetota</taxon>
        <taxon>Actinomycetes</taxon>
        <taxon>Micrococcales</taxon>
        <taxon>Micrococcaceae</taxon>
        <taxon>Arthrobacter</taxon>
    </lineage>
</organism>
<dbReference type="PROSITE" id="PS51257">
    <property type="entry name" value="PROKAR_LIPOPROTEIN"/>
    <property type="match status" value="1"/>
</dbReference>
<evidence type="ECO:0000313" key="2">
    <source>
        <dbReference type="EMBL" id="AUZ86719.1"/>
    </source>
</evidence>
<dbReference type="Proteomes" id="UP000239187">
    <property type="component" value="Chromosome"/>
</dbReference>
<accession>A0A2L0UBV8</accession>
<feature type="chain" id="PRO_5038742395" evidence="1">
    <location>
        <begin position="24"/>
        <end position="44"/>
    </location>
</feature>
<dbReference type="AlphaFoldDB" id="A0A2L0UBV8"/>